<accession>B0CDV7</accession>
<dbReference type="EMBL" id="CP000828">
    <property type="protein sequence ID" value="ABW29309.1"/>
    <property type="molecule type" value="Genomic_DNA"/>
</dbReference>
<dbReference type="InterPro" id="IPR032710">
    <property type="entry name" value="NTF2-like_dom_sf"/>
</dbReference>
<dbReference type="AlphaFoldDB" id="B0CDV7"/>
<keyword evidence="2" id="KW-1185">Reference proteome</keyword>
<dbReference type="Pfam" id="PF10184">
    <property type="entry name" value="DUF2358"/>
    <property type="match status" value="1"/>
</dbReference>
<evidence type="ECO:0000313" key="1">
    <source>
        <dbReference type="EMBL" id="ABW29309.1"/>
    </source>
</evidence>
<name>B0CDV7_ACAM1</name>
<evidence type="ECO:0008006" key="3">
    <source>
        <dbReference type="Google" id="ProtNLM"/>
    </source>
</evidence>
<dbReference type="STRING" id="329726.AM1_4330"/>
<dbReference type="RefSeq" id="WP_012164635.1">
    <property type="nucleotide sequence ID" value="NC_009925.1"/>
</dbReference>
<dbReference type="OrthoDB" id="1115105at2"/>
<dbReference type="HOGENOM" id="CLU_133730_1_0_3"/>
<dbReference type="Proteomes" id="UP000000268">
    <property type="component" value="Chromosome"/>
</dbReference>
<dbReference type="SUPFAM" id="SSF54427">
    <property type="entry name" value="NTF2-like"/>
    <property type="match status" value="1"/>
</dbReference>
<sequence>MTILERLQADYDRFPENQSFDLYAEDVYFKDPLNQFRGVAKYQEMIGFIQKWFINTRMEVHGIEQQDNEINTRWTLYWQAPFPWKPQMAITGRSELKLNDAGLVCSHIDYWDCSRFSVFKQLFFPVSSSTL</sequence>
<dbReference type="InterPro" id="IPR018790">
    <property type="entry name" value="DUF2358"/>
</dbReference>
<dbReference type="Gene3D" id="3.10.450.50">
    <property type="match status" value="1"/>
</dbReference>
<dbReference type="PANTHER" id="PTHR34123">
    <property type="entry name" value="OS04G0578200 PROTEIN"/>
    <property type="match status" value="1"/>
</dbReference>
<dbReference type="KEGG" id="amr:AM1_4330"/>
<reference evidence="1 2" key="1">
    <citation type="journal article" date="2008" name="Proc. Natl. Acad. Sci. U.S.A.">
        <title>Niche adaptation and genome expansion in the chlorophyll d-producing cyanobacterium Acaryochloris marina.</title>
        <authorList>
            <person name="Swingley W.D."/>
            <person name="Chen M."/>
            <person name="Cheung P.C."/>
            <person name="Conrad A.L."/>
            <person name="Dejesa L.C."/>
            <person name="Hao J."/>
            <person name="Honchak B.M."/>
            <person name="Karbach L.E."/>
            <person name="Kurdoglu A."/>
            <person name="Lahiri S."/>
            <person name="Mastrian S.D."/>
            <person name="Miyashita H."/>
            <person name="Page L."/>
            <person name="Ramakrishna P."/>
            <person name="Satoh S."/>
            <person name="Sattley W.M."/>
            <person name="Shimada Y."/>
            <person name="Taylor H.L."/>
            <person name="Tomo T."/>
            <person name="Tsuchiya T."/>
            <person name="Wang Z.T."/>
            <person name="Raymond J."/>
            <person name="Mimuro M."/>
            <person name="Blankenship R.E."/>
            <person name="Touchman J.W."/>
        </authorList>
    </citation>
    <scope>NUCLEOTIDE SEQUENCE [LARGE SCALE GENOMIC DNA]</scope>
    <source>
        <strain evidence="2">MBIC 11017</strain>
    </source>
</reference>
<dbReference type="PANTHER" id="PTHR34123:SF1">
    <property type="entry name" value="OS04G0578200 PROTEIN"/>
    <property type="match status" value="1"/>
</dbReference>
<evidence type="ECO:0000313" key="2">
    <source>
        <dbReference type="Proteomes" id="UP000000268"/>
    </source>
</evidence>
<gene>
    <name evidence="1" type="ordered locus">AM1_4330</name>
</gene>
<dbReference type="eggNOG" id="COG4319">
    <property type="taxonomic scope" value="Bacteria"/>
</dbReference>
<proteinExistence type="predicted"/>
<protein>
    <recommendedName>
        <fullName evidence="3">SnoaL-like domain-containing protein</fullName>
    </recommendedName>
</protein>
<organism evidence="1 2">
    <name type="scientific">Acaryochloris marina (strain MBIC 11017)</name>
    <dbReference type="NCBI Taxonomy" id="329726"/>
    <lineage>
        <taxon>Bacteria</taxon>
        <taxon>Bacillati</taxon>
        <taxon>Cyanobacteriota</taxon>
        <taxon>Cyanophyceae</taxon>
        <taxon>Acaryochloridales</taxon>
        <taxon>Acaryochloridaceae</taxon>
        <taxon>Acaryochloris</taxon>
    </lineage>
</organism>